<gene>
    <name evidence="1" type="ORF">AVEN_3886_1</name>
</gene>
<comment type="caution">
    <text evidence="1">The sequence shown here is derived from an EMBL/GenBank/DDBJ whole genome shotgun (WGS) entry which is preliminary data.</text>
</comment>
<sequence>MELLHTLSCVLWTSSQESVHRTTCHQLVLCNLWPLRPPDINPCDFRLSRQLKHLLNRDNPRDLPDLKNSISRHVLSISQNTLRSSVGLLSYDSS</sequence>
<organism evidence="1 2">
    <name type="scientific">Araneus ventricosus</name>
    <name type="common">Orbweaver spider</name>
    <name type="synonym">Epeira ventricosa</name>
    <dbReference type="NCBI Taxonomy" id="182803"/>
    <lineage>
        <taxon>Eukaryota</taxon>
        <taxon>Metazoa</taxon>
        <taxon>Ecdysozoa</taxon>
        <taxon>Arthropoda</taxon>
        <taxon>Chelicerata</taxon>
        <taxon>Arachnida</taxon>
        <taxon>Araneae</taxon>
        <taxon>Araneomorphae</taxon>
        <taxon>Entelegynae</taxon>
        <taxon>Araneoidea</taxon>
        <taxon>Araneidae</taxon>
        <taxon>Araneus</taxon>
    </lineage>
</organism>
<reference evidence="1 2" key="1">
    <citation type="journal article" date="2019" name="Sci. Rep.">
        <title>Orb-weaving spider Araneus ventricosus genome elucidates the spidroin gene catalogue.</title>
        <authorList>
            <person name="Kono N."/>
            <person name="Nakamura H."/>
            <person name="Ohtoshi R."/>
            <person name="Moran D.A.P."/>
            <person name="Shinohara A."/>
            <person name="Yoshida Y."/>
            <person name="Fujiwara M."/>
            <person name="Mori M."/>
            <person name="Tomita M."/>
            <person name="Arakawa K."/>
        </authorList>
    </citation>
    <scope>NUCLEOTIDE SEQUENCE [LARGE SCALE GENOMIC DNA]</scope>
</reference>
<dbReference type="GO" id="GO:0003676">
    <property type="term" value="F:nucleic acid binding"/>
    <property type="evidence" value="ECO:0007669"/>
    <property type="project" value="InterPro"/>
</dbReference>
<name>A0A4Y2R9K6_ARAVE</name>
<proteinExistence type="predicted"/>
<evidence type="ECO:0000313" key="2">
    <source>
        <dbReference type="Proteomes" id="UP000499080"/>
    </source>
</evidence>
<dbReference type="InterPro" id="IPR036397">
    <property type="entry name" value="RNaseH_sf"/>
</dbReference>
<dbReference type="EMBL" id="BGPR01016277">
    <property type="protein sequence ID" value="GBN72447.1"/>
    <property type="molecule type" value="Genomic_DNA"/>
</dbReference>
<evidence type="ECO:0000313" key="1">
    <source>
        <dbReference type="EMBL" id="GBN72447.1"/>
    </source>
</evidence>
<dbReference type="Proteomes" id="UP000499080">
    <property type="component" value="Unassembled WGS sequence"/>
</dbReference>
<protein>
    <submittedName>
        <fullName evidence="1">Uncharacterized protein</fullName>
    </submittedName>
</protein>
<dbReference type="AlphaFoldDB" id="A0A4Y2R9K6"/>
<keyword evidence="2" id="KW-1185">Reference proteome</keyword>
<dbReference type="Gene3D" id="3.30.420.10">
    <property type="entry name" value="Ribonuclease H-like superfamily/Ribonuclease H"/>
    <property type="match status" value="1"/>
</dbReference>
<accession>A0A4Y2R9K6</accession>